<comment type="caution">
    <text evidence="3">The sequence shown here is derived from an EMBL/GenBank/DDBJ whole genome shotgun (WGS) entry which is preliminary data.</text>
</comment>
<accession>A0A365YQA5</accession>
<feature type="region of interest" description="Disordered" evidence="1">
    <location>
        <begin position="232"/>
        <end position="262"/>
    </location>
</feature>
<dbReference type="EMBL" id="QEXL01000027">
    <property type="protein sequence ID" value="RBM04896.1"/>
    <property type="molecule type" value="Genomic_DNA"/>
</dbReference>
<dbReference type="Proteomes" id="UP000252680">
    <property type="component" value="Unassembled WGS sequence"/>
</dbReference>
<dbReference type="RefSeq" id="WP_113597019.1">
    <property type="nucleotide sequence ID" value="NZ_QEXL01000027.1"/>
</dbReference>
<feature type="transmembrane region" description="Helical" evidence="2">
    <location>
        <begin position="27"/>
        <end position="45"/>
    </location>
</feature>
<evidence type="ECO:0000313" key="3">
    <source>
        <dbReference type="EMBL" id="RBM04896.1"/>
    </source>
</evidence>
<keyword evidence="4" id="KW-1185">Reference proteome</keyword>
<feature type="compositionally biased region" description="Basic and acidic residues" evidence="1">
    <location>
        <begin position="238"/>
        <end position="262"/>
    </location>
</feature>
<reference evidence="3 4" key="1">
    <citation type="submission" date="2018-05" db="EMBL/GenBank/DDBJ databases">
        <title>Komagataeibacter cocois sp. nov., for a novel cellulose- producing strain isolated from coconut milk.</title>
        <authorList>
            <person name="Liu L."/>
            <person name="Wang Y."/>
            <person name="Liu S."/>
            <person name="Bi J."/>
            <person name="Chen H."/>
            <person name="Deng J."/>
            <person name="Zhang C."/>
            <person name="Hu Q."/>
            <person name="Li C."/>
        </authorList>
    </citation>
    <scope>NUCLEOTIDE SEQUENCE [LARGE SCALE GENOMIC DNA]</scope>
    <source>
        <strain evidence="3 4">WE7</strain>
    </source>
</reference>
<keyword evidence="2" id="KW-0812">Transmembrane</keyword>
<evidence type="ECO:0000256" key="2">
    <source>
        <dbReference type="SAM" id="Phobius"/>
    </source>
</evidence>
<protein>
    <submittedName>
        <fullName evidence="3">Uncharacterized protein</fullName>
    </submittedName>
</protein>
<gene>
    <name evidence="3" type="ORF">NJLHNGOC_14635</name>
</gene>
<keyword evidence="2" id="KW-0472">Membrane</keyword>
<dbReference type="OrthoDB" id="5379188at2"/>
<proteinExistence type="predicted"/>
<organism evidence="3 4">
    <name type="scientific">Novacetimonas cocois</name>
    <dbReference type="NCBI Taxonomy" id="1747507"/>
    <lineage>
        <taxon>Bacteria</taxon>
        <taxon>Pseudomonadati</taxon>
        <taxon>Pseudomonadota</taxon>
        <taxon>Alphaproteobacteria</taxon>
        <taxon>Acetobacterales</taxon>
        <taxon>Acetobacteraceae</taxon>
        <taxon>Novacetimonas</taxon>
    </lineage>
</organism>
<keyword evidence="2" id="KW-1133">Transmembrane helix</keyword>
<evidence type="ECO:0000256" key="1">
    <source>
        <dbReference type="SAM" id="MobiDB-lite"/>
    </source>
</evidence>
<name>A0A365YQA5_9PROT</name>
<sequence>MSAKADLGKQFTGFRPKRVSSYIKENPHMAVSIGLFCGGGIALWLNVTPLAGSLFGAGGALLGAWITELNKRRTDAEDKAEKETSAIAALAPELQRTIERAQYILDRAVVNFMCESSVNGLKTNDLQADFRPYLPTLYPSAPQVRDLPGEKAIALVRYYDSLNEISRHVDDWWEREGQLAVNIFNVLMHAAEKSLQLGLACVREFDLETRFPPPYESWGTLTSRIERSLDNAANTRQHHLDRAEKRSLDPMKSKEPTPYRKY</sequence>
<evidence type="ECO:0000313" key="4">
    <source>
        <dbReference type="Proteomes" id="UP000252680"/>
    </source>
</evidence>
<dbReference type="AlphaFoldDB" id="A0A365YQA5"/>